<comment type="similarity">
    <text evidence="5">Belongs to the SctL stator family.</text>
</comment>
<evidence type="ECO:0000256" key="1">
    <source>
        <dbReference type="ARBA" id="ARBA00004496"/>
    </source>
</evidence>
<organism evidence="6 7">
    <name type="scientific">Pseudomonas asuensis</name>
    <dbReference type="NCBI Taxonomy" id="1825787"/>
    <lineage>
        <taxon>Bacteria</taxon>
        <taxon>Pseudomonadati</taxon>
        <taxon>Pseudomonadota</taxon>
        <taxon>Gammaproteobacteria</taxon>
        <taxon>Pseudomonadales</taxon>
        <taxon>Pseudomonadaceae</taxon>
        <taxon>Pseudomonas</taxon>
    </lineage>
</organism>
<name>A0ABQ2H4P6_9PSED</name>
<dbReference type="RefSeq" id="WP_188868607.1">
    <property type="nucleotide sequence ID" value="NZ_BMNW01000023.1"/>
</dbReference>
<keyword evidence="3" id="KW-0963">Cytoplasm</keyword>
<protein>
    <submittedName>
        <fullName evidence="6">Type III secretion protein</fullName>
    </submittedName>
</protein>
<dbReference type="InterPro" id="IPR012842">
    <property type="entry name" value="T3SS_SctL/SctL2"/>
</dbReference>
<gene>
    <name evidence="6" type="primary">HrpE</name>
    <name evidence="6" type="ORF">GCM10009425_47390</name>
</gene>
<sequence>MLVKRTLSLGSPVINEPILRREAIADAWRAQEVLDQALQQADLIRAKAVEEGQQQVDQTIGEFWNIANAFLQTLEAEREAFRRDILISVEELLNLSLSRLLDDTDLPERIRALLRDLAQSQSVDMVATLNCHPDLAESVSQWLSHSRFAALWRIESDASMPLAALRLSHATGAFEVDWDSLRNGLMIMSS</sequence>
<proteinExistence type="inferred from homology"/>
<keyword evidence="7" id="KW-1185">Reference proteome</keyword>
<evidence type="ECO:0000313" key="7">
    <source>
        <dbReference type="Proteomes" id="UP000616499"/>
    </source>
</evidence>
<evidence type="ECO:0000256" key="5">
    <source>
        <dbReference type="ARBA" id="ARBA00024335"/>
    </source>
</evidence>
<evidence type="ECO:0000256" key="3">
    <source>
        <dbReference type="ARBA" id="ARBA00022490"/>
    </source>
</evidence>
<evidence type="ECO:0000313" key="6">
    <source>
        <dbReference type="EMBL" id="GGM31244.1"/>
    </source>
</evidence>
<accession>A0ABQ2H4P6</accession>
<comment type="caution">
    <text evidence="6">The sequence shown here is derived from an EMBL/GenBank/DDBJ whole genome shotgun (WGS) entry which is preliminary data.</text>
</comment>
<dbReference type="Proteomes" id="UP000616499">
    <property type="component" value="Unassembled WGS sequence"/>
</dbReference>
<reference evidence="7" key="1">
    <citation type="journal article" date="2019" name="Int. J. Syst. Evol. Microbiol.">
        <title>The Global Catalogue of Microorganisms (GCM) 10K type strain sequencing project: providing services to taxonomists for standard genome sequencing and annotation.</title>
        <authorList>
            <consortium name="The Broad Institute Genomics Platform"/>
            <consortium name="The Broad Institute Genome Sequencing Center for Infectious Disease"/>
            <person name="Wu L."/>
            <person name="Ma J."/>
        </authorList>
    </citation>
    <scope>NUCLEOTIDE SEQUENCE [LARGE SCALE GENOMIC DNA]</scope>
    <source>
        <strain evidence="7">JCM 13501</strain>
    </source>
</reference>
<comment type="subcellular location">
    <subcellularLocation>
        <location evidence="1">Cytoplasm</location>
    </subcellularLocation>
</comment>
<keyword evidence="2" id="KW-0813">Transport</keyword>
<dbReference type="NCBIfam" id="TIGR02499">
    <property type="entry name" value="HrpE_YscL_not"/>
    <property type="match status" value="1"/>
</dbReference>
<keyword evidence="4" id="KW-0653">Protein transport</keyword>
<dbReference type="EMBL" id="BMNW01000023">
    <property type="protein sequence ID" value="GGM31244.1"/>
    <property type="molecule type" value="Genomic_DNA"/>
</dbReference>
<dbReference type="InterPro" id="IPR009335">
    <property type="entry name" value="T3SS_HrpE/ATPase_suE"/>
</dbReference>
<dbReference type="Pfam" id="PF06188">
    <property type="entry name" value="HrpE"/>
    <property type="match status" value="1"/>
</dbReference>
<evidence type="ECO:0000256" key="4">
    <source>
        <dbReference type="ARBA" id="ARBA00022927"/>
    </source>
</evidence>
<evidence type="ECO:0000256" key="2">
    <source>
        <dbReference type="ARBA" id="ARBA00022448"/>
    </source>
</evidence>